<proteinExistence type="predicted"/>
<comment type="caution">
    <text evidence="1">The sequence shown here is derived from an EMBL/GenBank/DDBJ whole genome shotgun (WGS) entry which is preliminary data.</text>
</comment>
<keyword evidence="1" id="KW-0238">DNA-binding</keyword>
<reference evidence="2" key="1">
    <citation type="submission" date="2017-04" db="EMBL/GenBank/DDBJ databases">
        <title>Function of individual gut microbiota members based on whole genome sequencing of pure cultures obtained from chicken caecum.</title>
        <authorList>
            <person name="Medvecky M."/>
            <person name="Cejkova D."/>
            <person name="Polansky O."/>
            <person name="Karasova D."/>
            <person name="Kubasova T."/>
            <person name="Cizek A."/>
            <person name="Rychlik I."/>
        </authorList>
    </citation>
    <scope>NUCLEOTIDE SEQUENCE [LARGE SCALE GENOMIC DNA]</scope>
    <source>
        <strain evidence="2">An180</strain>
    </source>
</reference>
<dbReference type="InterPro" id="IPR018652">
    <property type="entry name" value="DUF2082_NA-bd_Znr"/>
</dbReference>
<evidence type="ECO:0000313" key="1">
    <source>
        <dbReference type="EMBL" id="OUP51695.1"/>
    </source>
</evidence>
<accession>A0A1Y4L4I1</accession>
<dbReference type="GO" id="GO:0003677">
    <property type="term" value="F:DNA binding"/>
    <property type="evidence" value="ECO:0007669"/>
    <property type="project" value="UniProtKB-KW"/>
</dbReference>
<dbReference type="AlphaFoldDB" id="A0A1Y4L4I1"/>
<protein>
    <submittedName>
        <fullName evidence="1">DNA-binding protein</fullName>
    </submittedName>
</protein>
<organism evidence="1 2">
    <name type="scientific">Butyricicoccus pullicaecorum</name>
    <dbReference type="NCBI Taxonomy" id="501571"/>
    <lineage>
        <taxon>Bacteria</taxon>
        <taxon>Bacillati</taxon>
        <taxon>Bacillota</taxon>
        <taxon>Clostridia</taxon>
        <taxon>Eubacteriales</taxon>
        <taxon>Butyricicoccaceae</taxon>
        <taxon>Butyricicoccus</taxon>
    </lineage>
</organism>
<name>A0A1Y4L4I1_9FIRM</name>
<dbReference type="Pfam" id="PF09855">
    <property type="entry name" value="Zn_ribbon_13"/>
    <property type="match status" value="1"/>
</dbReference>
<sequence length="70" mass="7896">MQKMTYTCCKCGCKKFTHHTFYGAKGTMAALFDIPNGEFITISCANCGYTEFYLKKTESGKNILDFLSEN</sequence>
<dbReference type="EMBL" id="NFKK01000018">
    <property type="protein sequence ID" value="OUP51695.1"/>
    <property type="molecule type" value="Genomic_DNA"/>
</dbReference>
<dbReference type="Proteomes" id="UP000195897">
    <property type="component" value="Unassembled WGS sequence"/>
</dbReference>
<gene>
    <name evidence="1" type="ORF">B5F17_11965</name>
</gene>
<evidence type="ECO:0000313" key="2">
    <source>
        <dbReference type="Proteomes" id="UP000195897"/>
    </source>
</evidence>